<dbReference type="SUPFAM" id="SSF56317">
    <property type="entry name" value="Carbon-nitrogen hydrolase"/>
    <property type="match status" value="1"/>
</dbReference>
<sequence length="281" mass="29730">MTATVAAGQLAAPAGRIAENVDRTLRAMRDARSAGVDLLVLPECGLTGYVFDDAASVHAAALEVDGPELARVASAASGSGLHVVVGYLERAGDRVHNTVTLFGPGGPMATYRKTHLPHLGADRYVTPGDNLPVLVTTPFGVIGLSICYDLRFPEWARCLALGGADIIANPTNWPAPAEQVAELFTRVRAAENHVYVIAANRGDEEEGVSFIGRSQILDPSGAVLASADRGDALVIAAIDPAEARRKEILAPEVDFAISLFGDRRPRLYGELTRETPARKDA</sequence>
<evidence type="ECO:0000256" key="1">
    <source>
        <dbReference type="ARBA" id="ARBA00010613"/>
    </source>
</evidence>
<dbReference type="InterPro" id="IPR036526">
    <property type="entry name" value="C-N_Hydrolase_sf"/>
</dbReference>
<evidence type="ECO:0000313" key="5">
    <source>
        <dbReference type="Proteomes" id="UP000021053"/>
    </source>
</evidence>
<feature type="domain" description="CN hydrolase" evidence="3">
    <location>
        <begin position="3"/>
        <end position="240"/>
    </location>
</feature>
<dbReference type="InterPro" id="IPR050345">
    <property type="entry name" value="Aliph_Amidase/BUP"/>
</dbReference>
<comment type="similarity">
    <text evidence="1">Belongs to the carbon-nitrogen hydrolase superfamily. NIT1/NIT2 family.</text>
</comment>
<dbReference type="RefSeq" id="WP_051570555.1">
    <property type="nucleotide sequence ID" value="NZ_KK073874.1"/>
</dbReference>
<evidence type="ECO:0000256" key="2">
    <source>
        <dbReference type="ARBA" id="ARBA00022801"/>
    </source>
</evidence>
<comment type="caution">
    <text evidence="4">The sequence shown here is derived from an EMBL/GenBank/DDBJ whole genome shotgun (WGS) entry which is preliminary data.</text>
</comment>
<dbReference type="GO" id="GO:0050126">
    <property type="term" value="F:N-carbamoylputrescine amidase activity"/>
    <property type="evidence" value="ECO:0007669"/>
    <property type="project" value="TreeGrafter"/>
</dbReference>
<keyword evidence="5" id="KW-1185">Reference proteome</keyword>
<name>A0A011AKK6_9ACTN</name>
<gene>
    <name evidence="4" type="ORF">CryarDRAFT_3696</name>
</gene>
<dbReference type="PANTHER" id="PTHR43674:SF2">
    <property type="entry name" value="BETA-UREIDOPROPIONASE"/>
    <property type="match status" value="1"/>
</dbReference>
<organism evidence="4 5">
    <name type="scientific">Cryptosporangium arvum DSM 44712</name>
    <dbReference type="NCBI Taxonomy" id="927661"/>
    <lineage>
        <taxon>Bacteria</taxon>
        <taxon>Bacillati</taxon>
        <taxon>Actinomycetota</taxon>
        <taxon>Actinomycetes</taxon>
        <taxon>Cryptosporangiales</taxon>
        <taxon>Cryptosporangiaceae</taxon>
        <taxon>Cryptosporangium</taxon>
    </lineage>
</organism>
<accession>A0A011AKK6</accession>
<dbReference type="Gene3D" id="3.60.110.10">
    <property type="entry name" value="Carbon-nitrogen hydrolase"/>
    <property type="match status" value="1"/>
</dbReference>
<dbReference type="GO" id="GO:0033388">
    <property type="term" value="P:putrescine biosynthetic process from arginine"/>
    <property type="evidence" value="ECO:0007669"/>
    <property type="project" value="TreeGrafter"/>
</dbReference>
<dbReference type="CDD" id="cd07197">
    <property type="entry name" value="nitrilase"/>
    <property type="match status" value="1"/>
</dbReference>
<evidence type="ECO:0000313" key="4">
    <source>
        <dbReference type="EMBL" id="EXG82506.1"/>
    </source>
</evidence>
<dbReference type="Proteomes" id="UP000021053">
    <property type="component" value="Unassembled WGS sequence"/>
</dbReference>
<protein>
    <submittedName>
        <fullName evidence="4">Putative amidohydrolase</fullName>
    </submittedName>
</protein>
<dbReference type="HOGENOM" id="CLU_030130_3_1_11"/>
<dbReference type="Pfam" id="PF00795">
    <property type="entry name" value="CN_hydrolase"/>
    <property type="match status" value="1"/>
</dbReference>
<dbReference type="PANTHER" id="PTHR43674">
    <property type="entry name" value="NITRILASE C965.09-RELATED"/>
    <property type="match status" value="1"/>
</dbReference>
<dbReference type="InterPro" id="IPR003010">
    <property type="entry name" value="C-N_Hydrolase"/>
</dbReference>
<dbReference type="PROSITE" id="PS50263">
    <property type="entry name" value="CN_HYDROLASE"/>
    <property type="match status" value="1"/>
</dbReference>
<keyword evidence="2 4" id="KW-0378">Hydrolase</keyword>
<proteinExistence type="inferred from homology"/>
<dbReference type="AlphaFoldDB" id="A0A011AKK6"/>
<dbReference type="EMBL" id="JFBT01000001">
    <property type="protein sequence ID" value="EXG82506.1"/>
    <property type="molecule type" value="Genomic_DNA"/>
</dbReference>
<evidence type="ECO:0000259" key="3">
    <source>
        <dbReference type="PROSITE" id="PS50263"/>
    </source>
</evidence>
<dbReference type="PROSITE" id="PS01227">
    <property type="entry name" value="UPF0012"/>
    <property type="match status" value="1"/>
</dbReference>
<dbReference type="InterPro" id="IPR001110">
    <property type="entry name" value="UPF0012_CS"/>
</dbReference>
<reference evidence="4 5" key="1">
    <citation type="submission" date="2013-07" db="EMBL/GenBank/DDBJ databases">
        <authorList>
            <consortium name="DOE Joint Genome Institute"/>
            <person name="Eisen J."/>
            <person name="Huntemann M."/>
            <person name="Han J."/>
            <person name="Chen A."/>
            <person name="Kyrpides N."/>
            <person name="Mavromatis K."/>
            <person name="Markowitz V."/>
            <person name="Palaniappan K."/>
            <person name="Ivanova N."/>
            <person name="Schaumberg A."/>
            <person name="Pati A."/>
            <person name="Liolios K."/>
            <person name="Nordberg H.P."/>
            <person name="Cantor M.N."/>
            <person name="Hua S.X."/>
            <person name="Woyke T."/>
        </authorList>
    </citation>
    <scope>NUCLEOTIDE SEQUENCE [LARGE SCALE GENOMIC DNA]</scope>
    <source>
        <strain evidence="4 5">DSM 44712</strain>
    </source>
</reference>